<dbReference type="Gene3D" id="2.60.350.10">
    <property type="entry name" value="Dextranase, N-terminal"/>
    <property type="match status" value="1"/>
</dbReference>
<dbReference type="CDD" id="cd04080">
    <property type="entry name" value="CBM6_cellulase-like"/>
    <property type="match status" value="1"/>
</dbReference>
<dbReference type="PROSITE" id="PS51175">
    <property type="entry name" value="CBM6"/>
    <property type="match status" value="1"/>
</dbReference>
<keyword evidence="5" id="KW-1185">Reference proteome</keyword>
<evidence type="ECO:0000256" key="2">
    <source>
        <dbReference type="SAM" id="SignalP"/>
    </source>
</evidence>
<evidence type="ECO:0000259" key="3">
    <source>
        <dbReference type="PROSITE" id="PS51175"/>
    </source>
</evidence>
<protein>
    <recommendedName>
        <fullName evidence="3">CBM6 domain-containing protein</fullName>
    </recommendedName>
</protein>
<proteinExistence type="predicted"/>
<dbReference type="InterPro" id="IPR008979">
    <property type="entry name" value="Galactose-bd-like_sf"/>
</dbReference>
<feature type="chain" id="PRO_5022700661" description="CBM6 domain-containing protein" evidence="2">
    <location>
        <begin position="19"/>
        <end position="1152"/>
    </location>
</feature>
<keyword evidence="1 2" id="KW-0732">Signal</keyword>
<dbReference type="OrthoDB" id="9761875at2"/>
<evidence type="ECO:0000313" key="5">
    <source>
        <dbReference type="Proteomes" id="UP000316775"/>
    </source>
</evidence>
<dbReference type="Gene3D" id="2.60.120.260">
    <property type="entry name" value="Galactose-binding domain-like"/>
    <property type="match status" value="1"/>
</dbReference>
<dbReference type="RefSeq" id="WP_073247083.1">
    <property type="nucleotide sequence ID" value="NZ_BJNP01000022.1"/>
</dbReference>
<dbReference type="EMBL" id="BJNP01000022">
    <property type="protein sequence ID" value="GEC72615.1"/>
    <property type="molecule type" value="Genomic_DNA"/>
</dbReference>
<evidence type="ECO:0000313" key="4">
    <source>
        <dbReference type="EMBL" id="GEC72615.1"/>
    </source>
</evidence>
<dbReference type="InterPro" id="IPR011050">
    <property type="entry name" value="Pectin_lyase_fold/virulence"/>
</dbReference>
<feature type="signal peptide" evidence="2">
    <location>
        <begin position="1"/>
        <end position="18"/>
    </location>
</feature>
<dbReference type="SUPFAM" id="SSF103647">
    <property type="entry name" value="TSP type-3 repeat"/>
    <property type="match status" value="1"/>
</dbReference>
<dbReference type="InterPro" id="IPR005084">
    <property type="entry name" value="CBM6"/>
</dbReference>
<dbReference type="InterPro" id="IPR035953">
    <property type="entry name" value="Dextranase_N-ter"/>
</dbReference>
<dbReference type="Gene3D" id="2.160.20.10">
    <property type="entry name" value="Single-stranded right-handed beta-helix, Pectin lyase-like"/>
    <property type="match status" value="1"/>
</dbReference>
<dbReference type="AlphaFoldDB" id="A0A4Y4AWH9"/>
<evidence type="ECO:0000256" key="1">
    <source>
        <dbReference type="ARBA" id="ARBA00022729"/>
    </source>
</evidence>
<dbReference type="GO" id="GO:0030246">
    <property type="term" value="F:carbohydrate binding"/>
    <property type="evidence" value="ECO:0007669"/>
    <property type="project" value="InterPro"/>
</dbReference>
<sequence length="1152" mass="125632">MKKILQLSFFLFTASILAQITHYDWPTGTSEALLSDKYRVFVKHGTDPEQEVEVLMSTADPNDLQYDHQGNELTGRTFSYASISYNNISSPGVTFRIVKTFGNNSSKVKISPKSYNITPTVGSNEVSFTINSNNKYISVDFEDTANETSTKKWIKHMLTIFVDPPETDKPNPTDAGVVVYSNDLSPTALENATTIYFAPGYYNLRNYQFASTVINSDGILYLDNGKKLYLAGGAYVDGLINRTNYNNTNQKIYGRGVLSGRLHIWQDGQGNKPYGQIVMLGKSAEVNGIHIVDSPQHGIVSREETKVENLKFLGWHANNDGIRIGSGSEIKNSFMRCVDDFFYNYNINVHDCVLWAGHNGAIMTYGWASIDTGSSIVENIDIINPEWTGLGNNNGLIAAQVNLDFNPIDYGTGSTTTTFKNIRIEGSIPGLTNIKPRSEGNGVPAAAQVDIANLGYLGDVQLENITVESQFAKGRISGQLNATTTGTNTYFAKNINFTNVTIGGVKLTNLNSNLYFDIDAATTQNITFDIGIAPPVSGLQTETFTSTTLTPLSNTVYATQERGITKTELEAVLTGTGKWFVANPSGTTANDFEVKNTGGNPSDYLARVAPSDFARGAAYVYNNTNGDATGILDMSFDYFWKSPMTSDRIAFRVWGVKSTISDTNKEYFRLTGGSGTSGDNFAVGFEKGTGTGNADVVELSSNLALGISENWKTVNYSINATDYKYIVIMFAGAYGTGQGQNTGVFGLDNVTVPATNPAAYDNYPSIPSLIQSENYTSASGITSESTSDTNGGQSINLVDANSSIDYEVYVKKSEVYRVKFRVASNSDAAFNLSSNGNLLKTINIENTGGLQSWKTITLDLNLTKGLQTLKINAAIAVFNINWIEFSTIDDDKDGVENEIDECANTPEGTVVDEKGCPIFKPSSSNFSITSVSETCPNKANGKITIAATENYDYKTTINGTSYQFTSATPLTVANLTPGKYDFCITIDSKNYSQCYSVNITAGVTMSAKTVMNSSKATINIEEGTAPFKVFVNGNEILETMKTSFDVDIDQGDLIEIKSNVECEGTISKRMDQFNEISAYPNPTKGHFIINNMPFNLDKIVIELYNSNSKLISTKSYPVNYGNVELNIEDVPSGLYFAKAILNTPVYFKIIKN</sequence>
<dbReference type="Pfam" id="PF18962">
    <property type="entry name" value="Por_Secre_tail"/>
    <property type="match status" value="1"/>
</dbReference>
<dbReference type="InterPro" id="IPR026444">
    <property type="entry name" value="Secre_tail"/>
</dbReference>
<feature type="domain" description="CBM6" evidence="3">
    <location>
        <begin position="768"/>
        <end position="886"/>
    </location>
</feature>
<dbReference type="Pfam" id="PF03422">
    <property type="entry name" value="CBM_6"/>
    <property type="match status" value="1"/>
</dbReference>
<dbReference type="GO" id="GO:0005509">
    <property type="term" value="F:calcium ion binding"/>
    <property type="evidence" value="ECO:0007669"/>
    <property type="project" value="InterPro"/>
</dbReference>
<dbReference type="InterPro" id="IPR006584">
    <property type="entry name" value="Cellulose-bd_IV"/>
</dbReference>
<reference evidence="4 5" key="1">
    <citation type="submission" date="2019-06" db="EMBL/GenBank/DDBJ databases">
        <title>Whole genome shotgun sequence of Flavobacterium flevense NBRC 14960.</title>
        <authorList>
            <person name="Hosoyama A."/>
            <person name="Uohara A."/>
            <person name="Ohji S."/>
            <person name="Ichikawa N."/>
        </authorList>
    </citation>
    <scope>NUCLEOTIDE SEQUENCE [LARGE SCALE GENOMIC DNA]</scope>
    <source>
        <strain evidence="4 5">NBRC 14960</strain>
    </source>
</reference>
<dbReference type="Proteomes" id="UP000316775">
    <property type="component" value="Unassembled WGS sequence"/>
</dbReference>
<gene>
    <name evidence="4" type="ORF">FFL01_21540</name>
</gene>
<organism evidence="4 5">
    <name type="scientific">Flavobacterium flevense</name>
    <dbReference type="NCBI Taxonomy" id="983"/>
    <lineage>
        <taxon>Bacteria</taxon>
        <taxon>Pseudomonadati</taxon>
        <taxon>Bacteroidota</taxon>
        <taxon>Flavobacteriia</taxon>
        <taxon>Flavobacteriales</taxon>
        <taxon>Flavobacteriaceae</taxon>
        <taxon>Flavobacterium</taxon>
    </lineage>
</organism>
<dbReference type="SUPFAM" id="SSF51126">
    <property type="entry name" value="Pectin lyase-like"/>
    <property type="match status" value="1"/>
</dbReference>
<dbReference type="InterPro" id="IPR028974">
    <property type="entry name" value="TSP_type-3_rpt"/>
</dbReference>
<name>A0A4Y4AWH9_9FLAO</name>
<comment type="caution">
    <text evidence="4">The sequence shown here is derived from an EMBL/GenBank/DDBJ whole genome shotgun (WGS) entry which is preliminary data.</text>
</comment>
<dbReference type="SUPFAM" id="SSF49785">
    <property type="entry name" value="Galactose-binding domain-like"/>
    <property type="match status" value="1"/>
</dbReference>
<accession>A0A4Y4AWH9</accession>
<dbReference type="InterPro" id="IPR012334">
    <property type="entry name" value="Pectin_lyas_fold"/>
</dbReference>
<dbReference type="STRING" id="983.SAMN05443543_11411"/>
<dbReference type="SMART" id="SM00606">
    <property type="entry name" value="CBD_IV"/>
    <property type="match status" value="1"/>
</dbReference>